<evidence type="ECO:0000256" key="2">
    <source>
        <dbReference type="ARBA" id="ARBA00011738"/>
    </source>
</evidence>
<dbReference type="Pfam" id="PF03129">
    <property type="entry name" value="HGTP_anticodon"/>
    <property type="match status" value="1"/>
</dbReference>
<dbReference type="Gene3D" id="3.30.930.10">
    <property type="entry name" value="Bira Bifunctional Protein, Domain 2"/>
    <property type="match status" value="1"/>
</dbReference>
<dbReference type="SUPFAM" id="SSF52954">
    <property type="entry name" value="Class II aaRS ABD-related"/>
    <property type="match status" value="1"/>
</dbReference>
<comment type="subunit">
    <text evidence="2">Homodimer.</text>
</comment>
<dbReference type="InterPro" id="IPR004500">
    <property type="entry name" value="Pro-tRNA-synth_IIa_bac-type"/>
</dbReference>
<dbReference type="CDD" id="cd00861">
    <property type="entry name" value="ProRS_anticodon_short"/>
    <property type="match status" value="1"/>
</dbReference>
<evidence type="ECO:0000256" key="8">
    <source>
        <dbReference type="ARBA" id="ARBA00022917"/>
    </source>
</evidence>
<accession>A0A1W1EKF2</accession>
<evidence type="ECO:0000256" key="10">
    <source>
        <dbReference type="ARBA" id="ARBA00029731"/>
    </source>
</evidence>
<dbReference type="InterPro" id="IPR006195">
    <property type="entry name" value="aa-tRNA-synth_II"/>
</dbReference>
<comment type="catalytic activity">
    <reaction evidence="11">
        <text>tRNA(Pro) + L-proline + ATP = L-prolyl-tRNA(Pro) + AMP + diphosphate</text>
        <dbReference type="Rhea" id="RHEA:14305"/>
        <dbReference type="Rhea" id="RHEA-COMP:9700"/>
        <dbReference type="Rhea" id="RHEA-COMP:9702"/>
        <dbReference type="ChEBI" id="CHEBI:30616"/>
        <dbReference type="ChEBI" id="CHEBI:33019"/>
        <dbReference type="ChEBI" id="CHEBI:60039"/>
        <dbReference type="ChEBI" id="CHEBI:78442"/>
        <dbReference type="ChEBI" id="CHEBI:78532"/>
        <dbReference type="ChEBI" id="CHEBI:456215"/>
        <dbReference type="EC" id="6.1.1.15"/>
    </reaction>
</comment>
<keyword evidence="7" id="KW-0067">ATP-binding</keyword>
<proteinExistence type="predicted"/>
<dbReference type="PROSITE" id="PS50862">
    <property type="entry name" value="AA_TRNA_LIGASE_II"/>
    <property type="match status" value="1"/>
</dbReference>
<evidence type="ECO:0000256" key="7">
    <source>
        <dbReference type="ARBA" id="ARBA00022840"/>
    </source>
</evidence>
<dbReference type="InterPro" id="IPR004154">
    <property type="entry name" value="Anticodon-bd"/>
</dbReference>
<dbReference type="GO" id="GO:0005524">
    <property type="term" value="F:ATP binding"/>
    <property type="evidence" value="ECO:0007669"/>
    <property type="project" value="UniProtKB-KW"/>
</dbReference>
<dbReference type="Pfam" id="PF00587">
    <property type="entry name" value="tRNA-synt_2b"/>
    <property type="match status" value="1"/>
</dbReference>
<dbReference type="AlphaFoldDB" id="A0A1W1EKF2"/>
<evidence type="ECO:0000313" key="13">
    <source>
        <dbReference type="EMBL" id="SHO81351.1"/>
    </source>
</evidence>
<dbReference type="CDD" id="cd00779">
    <property type="entry name" value="ProRS_core_prok"/>
    <property type="match status" value="1"/>
</dbReference>
<dbReference type="EC" id="6.1.1.15" evidence="3"/>
<dbReference type="Gene3D" id="3.40.50.800">
    <property type="entry name" value="Anticodon-binding domain"/>
    <property type="match status" value="1"/>
</dbReference>
<gene>
    <name evidence="13" type="ORF">MNB_SV-15-917</name>
</gene>
<dbReference type="NCBIfam" id="TIGR00409">
    <property type="entry name" value="proS_fam_II"/>
    <property type="match status" value="1"/>
</dbReference>
<dbReference type="PANTHER" id="PTHR42753:SF2">
    <property type="entry name" value="PROLINE--TRNA LIGASE"/>
    <property type="match status" value="1"/>
</dbReference>
<evidence type="ECO:0000256" key="5">
    <source>
        <dbReference type="ARBA" id="ARBA00022598"/>
    </source>
</evidence>
<dbReference type="InterPro" id="IPR036621">
    <property type="entry name" value="Anticodon-bd_dom_sf"/>
</dbReference>
<evidence type="ECO:0000256" key="3">
    <source>
        <dbReference type="ARBA" id="ARBA00012831"/>
    </source>
</evidence>
<keyword evidence="6" id="KW-0547">Nucleotide-binding</keyword>
<name>A0A1W1EKF2_9ZZZZ</name>
<evidence type="ECO:0000256" key="4">
    <source>
        <dbReference type="ARBA" id="ARBA00022490"/>
    </source>
</evidence>
<comment type="subcellular location">
    <subcellularLocation>
        <location evidence="1">Cytoplasm</location>
    </subcellularLocation>
</comment>
<keyword evidence="5 13" id="KW-0436">Ligase</keyword>
<reference evidence="13" key="1">
    <citation type="submission" date="2016-10" db="EMBL/GenBank/DDBJ databases">
        <authorList>
            <person name="de Groot N.N."/>
        </authorList>
    </citation>
    <scope>NUCLEOTIDE SEQUENCE</scope>
</reference>
<dbReference type="InterPro" id="IPR045864">
    <property type="entry name" value="aa-tRNA-synth_II/BPL/LPL"/>
</dbReference>
<dbReference type="GO" id="GO:0006433">
    <property type="term" value="P:prolyl-tRNA aminoacylation"/>
    <property type="evidence" value="ECO:0007669"/>
    <property type="project" value="InterPro"/>
</dbReference>
<dbReference type="InterPro" id="IPR050062">
    <property type="entry name" value="Pro-tRNA_synthetase"/>
</dbReference>
<dbReference type="GO" id="GO:0005829">
    <property type="term" value="C:cytosol"/>
    <property type="evidence" value="ECO:0007669"/>
    <property type="project" value="TreeGrafter"/>
</dbReference>
<evidence type="ECO:0000259" key="12">
    <source>
        <dbReference type="PROSITE" id="PS50862"/>
    </source>
</evidence>
<dbReference type="InterPro" id="IPR033730">
    <property type="entry name" value="ProRS_core_prok"/>
</dbReference>
<evidence type="ECO:0000256" key="9">
    <source>
        <dbReference type="ARBA" id="ARBA00023146"/>
    </source>
</evidence>
<feature type="domain" description="Aminoacyl-transfer RNA synthetases class-II family profile" evidence="12">
    <location>
        <begin position="52"/>
        <end position="318"/>
    </location>
</feature>
<dbReference type="PANTHER" id="PTHR42753">
    <property type="entry name" value="MITOCHONDRIAL RIBOSOME PROTEIN L39/PROLYL-TRNA LIGASE FAMILY MEMBER"/>
    <property type="match status" value="1"/>
</dbReference>
<sequence length="413" mass="46312">MKFSQILIPTTKERPNDATLPSHIYLIRAGFIQSYASGLYNFLPLGKIVLDKVRAVVKEELDKAGAMEVSLGFVTPSSFWKDSGRIEKYGKELLRFEDRHGGEFLLSPTNEESMVNLVKGSVKSYKNLPLNLYQINLKFRDEIRPRFGLMRGREFLMKDAYSFHVDNEDMIREFNLMEETYSKIFTRLGLDFRIVEADSGAIGGSGSKEFMILADSGEDTIKVCENCSYGANVEVETGEVCPKCNSKLNETKGIEAGHIFQLGTQYSDALDAKFLDSNGKAQSFVMGTYGIGVSRLLAGIIEQNHDDKGCIWTKESAPFSTTIIISNIKKEQEVEEATKLYNELKAKGVDVLLDDRKDRFGAKIKDFELIGTPIAVVIGKKLSDGMVEIIERKTLEKSEVSLDNLLDELLKRV</sequence>
<keyword evidence="4" id="KW-0963">Cytoplasm</keyword>
<organism evidence="13">
    <name type="scientific">hydrothermal vent metagenome</name>
    <dbReference type="NCBI Taxonomy" id="652676"/>
    <lineage>
        <taxon>unclassified sequences</taxon>
        <taxon>metagenomes</taxon>
        <taxon>ecological metagenomes</taxon>
    </lineage>
</organism>
<dbReference type="GO" id="GO:0004827">
    <property type="term" value="F:proline-tRNA ligase activity"/>
    <property type="evidence" value="ECO:0007669"/>
    <property type="project" value="UniProtKB-EC"/>
</dbReference>
<dbReference type="InterPro" id="IPR002314">
    <property type="entry name" value="aa-tRNA-synt_IIb"/>
</dbReference>
<dbReference type="EMBL" id="FRYL01000038">
    <property type="protein sequence ID" value="SHO81351.1"/>
    <property type="molecule type" value="Genomic_DNA"/>
</dbReference>
<keyword evidence="8" id="KW-0648">Protein biosynthesis</keyword>
<protein>
    <recommendedName>
        <fullName evidence="3">proline--tRNA ligase</fullName>
        <ecNumber evidence="3">6.1.1.15</ecNumber>
    </recommendedName>
    <alternativeName>
        <fullName evidence="10">Prolyl-tRNA synthetase</fullName>
    </alternativeName>
</protein>
<dbReference type="InterPro" id="IPR044140">
    <property type="entry name" value="ProRS_anticodon_short"/>
</dbReference>
<evidence type="ECO:0000256" key="6">
    <source>
        <dbReference type="ARBA" id="ARBA00022741"/>
    </source>
</evidence>
<evidence type="ECO:0000256" key="11">
    <source>
        <dbReference type="ARBA" id="ARBA00047671"/>
    </source>
</evidence>
<dbReference type="SUPFAM" id="SSF55681">
    <property type="entry name" value="Class II aaRS and biotin synthetases"/>
    <property type="match status" value="1"/>
</dbReference>
<keyword evidence="9 13" id="KW-0030">Aminoacyl-tRNA synthetase</keyword>
<dbReference type="InterPro" id="IPR002316">
    <property type="entry name" value="Pro-tRNA-ligase_IIa"/>
</dbReference>
<evidence type="ECO:0000256" key="1">
    <source>
        <dbReference type="ARBA" id="ARBA00004496"/>
    </source>
</evidence>
<dbReference type="PRINTS" id="PR01046">
    <property type="entry name" value="TRNASYNTHPRO"/>
</dbReference>